<dbReference type="InterPro" id="IPR001647">
    <property type="entry name" value="HTH_TetR"/>
</dbReference>
<evidence type="ECO:0000256" key="1">
    <source>
        <dbReference type="ARBA" id="ARBA00023125"/>
    </source>
</evidence>
<feature type="region of interest" description="Disordered" evidence="3">
    <location>
        <begin position="1"/>
        <end position="28"/>
    </location>
</feature>
<dbReference type="PROSITE" id="PS50977">
    <property type="entry name" value="HTH_TETR_2"/>
    <property type="match status" value="1"/>
</dbReference>
<accession>A0ABP8JYG5</accession>
<dbReference type="Gene3D" id="1.10.10.60">
    <property type="entry name" value="Homeodomain-like"/>
    <property type="match status" value="1"/>
</dbReference>
<dbReference type="PRINTS" id="PR00455">
    <property type="entry name" value="HTHTETR"/>
</dbReference>
<dbReference type="EMBL" id="BAABFR010000059">
    <property type="protein sequence ID" value="GAA4398048.1"/>
    <property type="molecule type" value="Genomic_DNA"/>
</dbReference>
<evidence type="ECO:0000259" key="4">
    <source>
        <dbReference type="PROSITE" id="PS50977"/>
    </source>
</evidence>
<sequence>MTSDETGLSETSTGGGAGPAKKRGRPSIRRELVEREIKENAARLFAERGVAGTTLQDIADATGLTRQAVYHYVANKDDLFAQLVSEIADQPAQLLHEINGLPDVPPSERLHRMASSLALHQMADPGRFRLMIRSEADLPDHLAEAYSASRRRVLKELIAVIESGITSGVFRAVNPRTAALGIVGMLNWIAWWYQSGDDEQATAAQLADMAVRSVLRDTQPVEPPTAPRILASVRQELDRLERLL</sequence>
<name>A0ABP8JYG5_9ACTN</name>
<dbReference type="PANTHER" id="PTHR30055:SF153">
    <property type="entry name" value="HTH-TYPE TRANSCRIPTIONAL REPRESSOR RV3405C"/>
    <property type="match status" value="1"/>
</dbReference>
<feature type="domain" description="HTH tetR-type" evidence="4">
    <location>
        <begin position="31"/>
        <end position="91"/>
    </location>
</feature>
<evidence type="ECO:0000313" key="5">
    <source>
        <dbReference type="EMBL" id="GAA4398048.1"/>
    </source>
</evidence>
<evidence type="ECO:0000256" key="3">
    <source>
        <dbReference type="SAM" id="MobiDB-lite"/>
    </source>
</evidence>
<keyword evidence="1 2" id="KW-0238">DNA-binding</keyword>
<dbReference type="Pfam" id="PF00440">
    <property type="entry name" value="TetR_N"/>
    <property type="match status" value="1"/>
</dbReference>
<dbReference type="Gene3D" id="1.10.357.10">
    <property type="entry name" value="Tetracycline Repressor, domain 2"/>
    <property type="match status" value="1"/>
</dbReference>
<proteinExistence type="predicted"/>
<dbReference type="InterPro" id="IPR041490">
    <property type="entry name" value="KstR2_TetR_C"/>
</dbReference>
<keyword evidence="6" id="KW-1185">Reference proteome</keyword>
<evidence type="ECO:0000313" key="6">
    <source>
        <dbReference type="Proteomes" id="UP001500635"/>
    </source>
</evidence>
<dbReference type="InterPro" id="IPR050109">
    <property type="entry name" value="HTH-type_TetR-like_transc_reg"/>
</dbReference>
<dbReference type="RefSeq" id="WP_344998137.1">
    <property type="nucleotide sequence ID" value="NZ_BAABFR010000059.1"/>
</dbReference>
<feature type="DNA-binding region" description="H-T-H motif" evidence="2">
    <location>
        <begin position="54"/>
        <end position="73"/>
    </location>
</feature>
<comment type="caution">
    <text evidence="5">The sequence shown here is derived from an EMBL/GenBank/DDBJ whole genome shotgun (WGS) entry which is preliminary data.</text>
</comment>
<protein>
    <recommendedName>
        <fullName evidence="4">HTH tetR-type domain-containing protein</fullName>
    </recommendedName>
</protein>
<reference evidence="6" key="1">
    <citation type="journal article" date="2019" name="Int. J. Syst. Evol. Microbiol.">
        <title>The Global Catalogue of Microorganisms (GCM) 10K type strain sequencing project: providing services to taxonomists for standard genome sequencing and annotation.</title>
        <authorList>
            <consortium name="The Broad Institute Genomics Platform"/>
            <consortium name="The Broad Institute Genome Sequencing Center for Infectious Disease"/>
            <person name="Wu L."/>
            <person name="Ma J."/>
        </authorList>
    </citation>
    <scope>NUCLEOTIDE SEQUENCE [LARGE SCALE GENOMIC DNA]</scope>
    <source>
        <strain evidence="6">JCM 17688</strain>
    </source>
</reference>
<dbReference type="Pfam" id="PF17932">
    <property type="entry name" value="TetR_C_24"/>
    <property type="match status" value="1"/>
</dbReference>
<gene>
    <name evidence="5" type="ORF">GCM10023147_33970</name>
</gene>
<dbReference type="Proteomes" id="UP001500635">
    <property type="component" value="Unassembled WGS sequence"/>
</dbReference>
<dbReference type="SUPFAM" id="SSF48498">
    <property type="entry name" value="Tetracyclin repressor-like, C-terminal domain"/>
    <property type="match status" value="1"/>
</dbReference>
<evidence type="ECO:0000256" key="2">
    <source>
        <dbReference type="PROSITE-ProRule" id="PRU00335"/>
    </source>
</evidence>
<organism evidence="5 6">
    <name type="scientific">Tsukamurella soli</name>
    <dbReference type="NCBI Taxonomy" id="644556"/>
    <lineage>
        <taxon>Bacteria</taxon>
        <taxon>Bacillati</taxon>
        <taxon>Actinomycetota</taxon>
        <taxon>Actinomycetes</taxon>
        <taxon>Mycobacteriales</taxon>
        <taxon>Tsukamurellaceae</taxon>
        <taxon>Tsukamurella</taxon>
    </lineage>
</organism>
<dbReference type="InterPro" id="IPR036271">
    <property type="entry name" value="Tet_transcr_reg_TetR-rel_C_sf"/>
</dbReference>
<feature type="compositionally biased region" description="Low complexity" evidence="3">
    <location>
        <begin position="1"/>
        <end position="12"/>
    </location>
</feature>
<dbReference type="InterPro" id="IPR009057">
    <property type="entry name" value="Homeodomain-like_sf"/>
</dbReference>
<dbReference type="SUPFAM" id="SSF46689">
    <property type="entry name" value="Homeodomain-like"/>
    <property type="match status" value="1"/>
</dbReference>
<dbReference type="PANTHER" id="PTHR30055">
    <property type="entry name" value="HTH-TYPE TRANSCRIPTIONAL REGULATOR RUTR"/>
    <property type="match status" value="1"/>
</dbReference>